<evidence type="ECO:0000313" key="2">
    <source>
        <dbReference type="Proteomes" id="UP000283341"/>
    </source>
</evidence>
<evidence type="ECO:0000313" key="1">
    <source>
        <dbReference type="EMBL" id="RGS37825.1"/>
    </source>
</evidence>
<proteinExistence type="predicted"/>
<organism evidence="1 2">
    <name type="scientific">Bacteroides cellulosilyticus</name>
    <dbReference type="NCBI Taxonomy" id="246787"/>
    <lineage>
        <taxon>Bacteria</taxon>
        <taxon>Pseudomonadati</taxon>
        <taxon>Bacteroidota</taxon>
        <taxon>Bacteroidia</taxon>
        <taxon>Bacteroidales</taxon>
        <taxon>Bacteroidaceae</taxon>
        <taxon>Bacteroides</taxon>
    </lineage>
</organism>
<dbReference type="Proteomes" id="UP000283341">
    <property type="component" value="Unassembled WGS sequence"/>
</dbReference>
<dbReference type="AlphaFoldDB" id="A0A412IJX7"/>
<dbReference type="RefSeq" id="WP_118402343.1">
    <property type="nucleotide sequence ID" value="NZ_JADNFX010000002.1"/>
</dbReference>
<comment type="caution">
    <text evidence="1">The sequence shown here is derived from an EMBL/GenBank/DDBJ whole genome shotgun (WGS) entry which is preliminary data.</text>
</comment>
<gene>
    <name evidence="1" type="ORF">DWX97_08780</name>
</gene>
<name>A0A412IJX7_9BACE</name>
<accession>A0A412IJX7</accession>
<protein>
    <submittedName>
        <fullName evidence="1">Uncharacterized protein</fullName>
    </submittedName>
</protein>
<reference evidence="1 2" key="1">
    <citation type="submission" date="2018-08" db="EMBL/GenBank/DDBJ databases">
        <title>A genome reference for cultivated species of the human gut microbiota.</title>
        <authorList>
            <person name="Zou Y."/>
            <person name="Xue W."/>
            <person name="Luo G."/>
        </authorList>
    </citation>
    <scope>NUCLEOTIDE SEQUENCE [LARGE SCALE GENOMIC DNA]</scope>
    <source>
        <strain evidence="1 2">AF22-3AC</strain>
    </source>
</reference>
<dbReference type="EMBL" id="QRVJ01000005">
    <property type="protein sequence ID" value="RGS37825.1"/>
    <property type="molecule type" value="Genomic_DNA"/>
</dbReference>
<sequence>MEKEQLKPGTPVVTSTKRKPMTIDPRLQIILENLNDAKKRFNEVYSQVISEGIHVYESTQKDFMTDIDSAITNTTYMVAQKIEFDLRVLCANEKQDGGAL</sequence>